<name>A0A2T0K0A2_9ACTN</name>
<dbReference type="Proteomes" id="UP000239415">
    <property type="component" value="Unassembled WGS sequence"/>
</dbReference>
<sequence length="104" mass="11170">MRLQHCLGCGTCQHPLRPICVTCGRHRPDEVPAAGTGVVDSFTVVNRTGEPFVLARVRLTEGPIVLTHLTGIPDPRCDQPVRLVEGSDPPVFTGRKDTGSDDGL</sequence>
<dbReference type="InterPro" id="IPR002878">
    <property type="entry name" value="ChsH2_C"/>
</dbReference>
<gene>
    <name evidence="3" type="ORF">CLV67_12028</name>
</gene>
<dbReference type="Pfam" id="PF01796">
    <property type="entry name" value="OB_ChsH2_C"/>
    <property type="match status" value="1"/>
</dbReference>
<accession>A0A2T0K0A2</accession>
<dbReference type="InterPro" id="IPR012340">
    <property type="entry name" value="NA-bd_OB-fold"/>
</dbReference>
<protein>
    <recommendedName>
        <fullName evidence="2">ChsH2 C-terminal OB-fold domain-containing protein</fullName>
    </recommendedName>
</protein>
<dbReference type="AlphaFoldDB" id="A0A2T0K0A2"/>
<evidence type="ECO:0000313" key="3">
    <source>
        <dbReference type="EMBL" id="PRX16214.1"/>
    </source>
</evidence>
<proteinExistence type="predicted"/>
<feature type="region of interest" description="Disordered" evidence="1">
    <location>
        <begin position="77"/>
        <end position="104"/>
    </location>
</feature>
<dbReference type="PANTHER" id="PTHR34075:SF5">
    <property type="entry name" value="BLR3430 PROTEIN"/>
    <property type="match status" value="1"/>
</dbReference>
<organism evidence="3 4">
    <name type="scientific">Actinoplanes italicus</name>
    <dbReference type="NCBI Taxonomy" id="113567"/>
    <lineage>
        <taxon>Bacteria</taxon>
        <taxon>Bacillati</taxon>
        <taxon>Actinomycetota</taxon>
        <taxon>Actinomycetes</taxon>
        <taxon>Micromonosporales</taxon>
        <taxon>Micromonosporaceae</taxon>
        <taxon>Actinoplanes</taxon>
    </lineage>
</organism>
<dbReference type="InterPro" id="IPR052513">
    <property type="entry name" value="Thioester_dehydratase-like"/>
</dbReference>
<dbReference type="RefSeq" id="WP_170154154.1">
    <property type="nucleotide sequence ID" value="NZ_BOMO01000132.1"/>
</dbReference>
<evidence type="ECO:0000256" key="1">
    <source>
        <dbReference type="SAM" id="MobiDB-lite"/>
    </source>
</evidence>
<comment type="caution">
    <text evidence="3">The sequence shown here is derived from an EMBL/GenBank/DDBJ whole genome shotgun (WGS) entry which is preliminary data.</text>
</comment>
<evidence type="ECO:0000313" key="4">
    <source>
        <dbReference type="Proteomes" id="UP000239415"/>
    </source>
</evidence>
<feature type="compositionally biased region" description="Basic and acidic residues" evidence="1">
    <location>
        <begin position="94"/>
        <end position="104"/>
    </location>
</feature>
<reference evidence="3 4" key="1">
    <citation type="submission" date="2018-03" db="EMBL/GenBank/DDBJ databases">
        <title>Genomic Encyclopedia of Archaeal and Bacterial Type Strains, Phase II (KMG-II): from individual species to whole genera.</title>
        <authorList>
            <person name="Goeker M."/>
        </authorList>
    </citation>
    <scope>NUCLEOTIDE SEQUENCE [LARGE SCALE GENOMIC DNA]</scope>
    <source>
        <strain evidence="3 4">DSM 43146</strain>
    </source>
</reference>
<evidence type="ECO:0000259" key="2">
    <source>
        <dbReference type="Pfam" id="PF01796"/>
    </source>
</evidence>
<dbReference type="EMBL" id="PVMZ01000020">
    <property type="protein sequence ID" value="PRX16214.1"/>
    <property type="molecule type" value="Genomic_DNA"/>
</dbReference>
<feature type="domain" description="ChsH2 C-terminal OB-fold" evidence="2">
    <location>
        <begin position="30"/>
        <end position="84"/>
    </location>
</feature>
<dbReference type="PANTHER" id="PTHR34075">
    <property type="entry name" value="BLR3430 PROTEIN"/>
    <property type="match status" value="1"/>
</dbReference>
<keyword evidence="4" id="KW-1185">Reference proteome</keyword>
<dbReference type="SUPFAM" id="SSF50249">
    <property type="entry name" value="Nucleic acid-binding proteins"/>
    <property type="match status" value="1"/>
</dbReference>